<evidence type="ECO:0000313" key="1">
    <source>
        <dbReference type="EMBL" id="MBM7125355.1"/>
    </source>
</evidence>
<protein>
    <submittedName>
        <fullName evidence="1">Uncharacterized protein</fullName>
    </submittedName>
</protein>
<name>A0ABS2K2A7_9GAMM</name>
<gene>
    <name evidence="1" type="ORF">ISP19_08165</name>
</gene>
<organism evidence="1 2">
    <name type="scientific">Dyella flava</name>
    <dbReference type="NCBI Taxonomy" id="1920170"/>
    <lineage>
        <taxon>Bacteria</taxon>
        <taxon>Pseudomonadati</taxon>
        <taxon>Pseudomonadota</taxon>
        <taxon>Gammaproteobacteria</taxon>
        <taxon>Lysobacterales</taxon>
        <taxon>Rhodanobacteraceae</taxon>
        <taxon>Dyella</taxon>
    </lineage>
</organism>
<dbReference type="EMBL" id="JADIKE010000032">
    <property type="protein sequence ID" value="MBM7125355.1"/>
    <property type="molecule type" value="Genomic_DNA"/>
</dbReference>
<dbReference type="RefSeq" id="WP_204680879.1">
    <property type="nucleotide sequence ID" value="NZ_BSNR01000010.1"/>
</dbReference>
<sequence>MDIDMQNKTEYISPVSLWLVVRKVFHHKGLFVEPAWAGDAELSGPAIFVSRMLAEVYAQLRNTYYAKDDSNNWKVIPLHEFNLLEHAHGIDGPMNCMMTFGFGMEDAESVICIHCPRLRMVPLPFTIPREIEGITFSFNQGAFDFMREEWASIGLPEFEKELESTDEMDAATFDRWFQTAIARLKVCRAPVMGHEGPWAVFSMLRDMWVTGNEIPAMTDRSLH</sequence>
<dbReference type="Proteomes" id="UP001430149">
    <property type="component" value="Unassembled WGS sequence"/>
</dbReference>
<evidence type="ECO:0000313" key="2">
    <source>
        <dbReference type="Proteomes" id="UP001430149"/>
    </source>
</evidence>
<comment type="caution">
    <text evidence="1">The sequence shown here is derived from an EMBL/GenBank/DDBJ whole genome shotgun (WGS) entry which is preliminary data.</text>
</comment>
<keyword evidence="2" id="KW-1185">Reference proteome</keyword>
<proteinExistence type="predicted"/>
<accession>A0ABS2K2A7</accession>
<reference evidence="1" key="1">
    <citation type="submission" date="2020-10" db="EMBL/GenBank/DDBJ databases">
        <title>Phylogeny of dyella-like bacteria.</title>
        <authorList>
            <person name="Fu J."/>
        </authorList>
    </citation>
    <scope>NUCLEOTIDE SEQUENCE</scope>
    <source>
        <strain evidence="1">DHOC52</strain>
    </source>
</reference>